<evidence type="ECO:0000313" key="3">
    <source>
        <dbReference type="Proteomes" id="UP000596661"/>
    </source>
</evidence>
<reference evidence="2" key="2">
    <citation type="submission" date="2021-03" db="UniProtKB">
        <authorList>
            <consortium name="EnsemblPlants"/>
        </authorList>
    </citation>
    <scope>IDENTIFICATION</scope>
</reference>
<name>A0A803Q539_CANSA</name>
<dbReference type="EnsemblPlants" id="evm.model.07.448">
    <property type="protein sequence ID" value="cds.evm.model.07.448"/>
    <property type="gene ID" value="evm.TU.07.448"/>
</dbReference>
<evidence type="ECO:0000313" key="2">
    <source>
        <dbReference type="EnsemblPlants" id="cds.evm.model.07.448"/>
    </source>
</evidence>
<dbReference type="Gramene" id="evm.model.07.448">
    <property type="protein sequence ID" value="cds.evm.model.07.448"/>
    <property type="gene ID" value="evm.TU.07.448"/>
</dbReference>
<dbReference type="EMBL" id="UZAU01000635">
    <property type="status" value="NOT_ANNOTATED_CDS"/>
    <property type="molecule type" value="Genomic_DNA"/>
</dbReference>
<organism evidence="2 3">
    <name type="scientific">Cannabis sativa</name>
    <name type="common">Hemp</name>
    <name type="synonym">Marijuana</name>
    <dbReference type="NCBI Taxonomy" id="3483"/>
    <lineage>
        <taxon>Eukaryota</taxon>
        <taxon>Viridiplantae</taxon>
        <taxon>Streptophyta</taxon>
        <taxon>Embryophyta</taxon>
        <taxon>Tracheophyta</taxon>
        <taxon>Spermatophyta</taxon>
        <taxon>Magnoliopsida</taxon>
        <taxon>eudicotyledons</taxon>
        <taxon>Gunneridae</taxon>
        <taxon>Pentapetalae</taxon>
        <taxon>rosids</taxon>
        <taxon>fabids</taxon>
        <taxon>Rosales</taxon>
        <taxon>Cannabaceae</taxon>
        <taxon>Cannabis</taxon>
    </lineage>
</organism>
<reference evidence="2" key="1">
    <citation type="submission" date="2018-11" db="EMBL/GenBank/DDBJ databases">
        <authorList>
            <person name="Grassa J C."/>
        </authorList>
    </citation>
    <scope>NUCLEOTIDE SEQUENCE [LARGE SCALE GENOMIC DNA]</scope>
</reference>
<keyword evidence="3" id="KW-1185">Reference proteome</keyword>
<dbReference type="Proteomes" id="UP000596661">
    <property type="component" value="Chromosome 7"/>
</dbReference>
<sequence length="73" mass="8249">MKFTSISISAPKEISTALADGSNNLLRKDEDVHPKIPNVQQNRMDKLSSPSKRQIPTRPIIQISLNFNKDFID</sequence>
<dbReference type="AlphaFoldDB" id="A0A803Q539"/>
<feature type="region of interest" description="Disordered" evidence="1">
    <location>
        <begin position="25"/>
        <end position="55"/>
    </location>
</feature>
<evidence type="ECO:0000256" key="1">
    <source>
        <dbReference type="SAM" id="MobiDB-lite"/>
    </source>
</evidence>
<accession>A0A803Q539</accession>
<proteinExistence type="predicted"/>
<feature type="compositionally biased region" description="Polar residues" evidence="1">
    <location>
        <begin position="38"/>
        <end position="54"/>
    </location>
</feature>
<protein>
    <submittedName>
        <fullName evidence="2">Uncharacterized protein</fullName>
    </submittedName>
</protein>